<evidence type="ECO:0000313" key="2">
    <source>
        <dbReference type="EMBL" id="CAF0946145.1"/>
    </source>
</evidence>
<comment type="caution">
    <text evidence="2">The sequence shown here is derived from an EMBL/GenBank/DDBJ whole genome shotgun (WGS) entry which is preliminary data.</text>
</comment>
<keyword evidence="3" id="KW-1185">Reference proteome</keyword>
<sequence>MNSSNQFLIETKLLYNNKNNSKIPSFKFLNSEMLSTSNLLSGANNYHLKNLNDSRPFLKNRIKLNRSFKRTTIQTDNLNENEPEKQTINLLLCTGLGQNQTKNESPSPVSNSAKILTRRKSNLSRNKTISQSQIKNFNSIIDGKSLNESKQNTYPSHVSNTQYTPSPHSELLTQDINSYLPNITINSKLNYSITNENKHLISELKEYGQKVLPLNENSIKKIRKLLNLDCFSSTDRNCRQKITNRPKLKIPAFSHSILTEKSDKNNLELSITNIKPLSAINIGNLKGRTNETPITKSSLSTRENENKYADYFYFDESELDNEPIKIRINDKVPPSTPQPESNDGSNEEENCKCLLCEKEEILKEKYKMRQLKKKQKLLKNSNSKNENSMESSSASIKFEMSQIEKNIAENLKKNIQYSSSHPIISVSVKKSV</sequence>
<feature type="compositionally biased region" description="Low complexity" evidence="1">
    <location>
        <begin position="378"/>
        <end position="393"/>
    </location>
</feature>
<evidence type="ECO:0000313" key="3">
    <source>
        <dbReference type="Proteomes" id="UP000663879"/>
    </source>
</evidence>
<feature type="region of interest" description="Disordered" evidence="1">
    <location>
        <begin position="146"/>
        <end position="167"/>
    </location>
</feature>
<gene>
    <name evidence="2" type="ORF">OXX778_LOCUS13695</name>
</gene>
<evidence type="ECO:0000256" key="1">
    <source>
        <dbReference type="SAM" id="MobiDB-lite"/>
    </source>
</evidence>
<feature type="region of interest" description="Disordered" evidence="1">
    <location>
        <begin position="327"/>
        <end position="349"/>
    </location>
</feature>
<accession>A0A814CLA5</accession>
<proteinExistence type="predicted"/>
<organism evidence="2 3">
    <name type="scientific">Brachionus calyciflorus</name>
    <dbReference type="NCBI Taxonomy" id="104777"/>
    <lineage>
        <taxon>Eukaryota</taxon>
        <taxon>Metazoa</taxon>
        <taxon>Spiralia</taxon>
        <taxon>Gnathifera</taxon>
        <taxon>Rotifera</taxon>
        <taxon>Eurotatoria</taxon>
        <taxon>Monogononta</taxon>
        <taxon>Pseudotrocha</taxon>
        <taxon>Ploima</taxon>
        <taxon>Brachionidae</taxon>
        <taxon>Brachionus</taxon>
    </lineage>
</organism>
<dbReference type="AlphaFoldDB" id="A0A814CLA5"/>
<name>A0A814CLA5_9BILA</name>
<dbReference type="Proteomes" id="UP000663879">
    <property type="component" value="Unassembled WGS sequence"/>
</dbReference>
<feature type="region of interest" description="Disordered" evidence="1">
    <location>
        <begin position="99"/>
        <end position="129"/>
    </location>
</feature>
<feature type="region of interest" description="Disordered" evidence="1">
    <location>
        <begin position="374"/>
        <end position="395"/>
    </location>
</feature>
<protein>
    <submittedName>
        <fullName evidence="2">Uncharacterized protein</fullName>
    </submittedName>
</protein>
<dbReference type="OrthoDB" id="10522621at2759"/>
<dbReference type="EMBL" id="CAJNOC010002680">
    <property type="protein sequence ID" value="CAF0946145.1"/>
    <property type="molecule type" value="Genomic_DNA"/>
</dbReference>
<feature type="compositionally biased region" description="Polar residues" evidence="1">
    <location>
        <begin position="99"/>
        <end position="114"/>
    </location>
</feature>
<reference evidence="2" key="1">
    <citation type="submission" date="2021-02" db="EMBL/GenBank/DDBJ databases">
        <authorList>
            <person name="Nowell W R."/>
        </authorList>
    </citation>
    <scope>NUCLEOTIDE SEQUENCE</scope>
    <source>
        <strain evidence="2">Ploen Becks lab</strain>
    </source>
</reference>